<proteinExistence type="predicted"/>
<protein>
    <submittedName>
        <fullName evidence="2">Uncharacterized protein</fullName>
    </submittedName>
</protein>
<dbReference type="AlphaFoldDB" id="A0A6G9QMF6"/>
<keyword evidence="1" id="KW-1133">Transmembrane helix</keyword>
<dbReference type="Proteomes" id="UP000502608">
    <property type="component" value="Chromosome"/>
</dbReference>
<keyword evidence="1" id="KW-0812">Transmembrane</keyword>
<evidence type="ECO:0000256" key="1">
    <source>
        <dbReference type="SAM" id="Phobius"/>
    </source>
</evidence>
<dbReference type="EMBL" id="CP050313">
    <property type="protein sequence ID" value="QIR15011.1"/>
    <property type="molecule type" value="Genomic_DNA"/>
</dbReference>
<feature type="transmembrane region" description="Helical" evidence="1">
    <location>
        <begin position="20"/>
        <end position="36"/>
    </location>
</feature>
<dbReference type="RefSeq" id="WP_167678353.1">
    <property type="nucleotide sequence ID" value="NZ_CP050313.1"/>
</dbReference>
<keyword evidence="1" id="KW-0472">Membrane</keyword>
<accession>A0A6G9QMF6</accession>
<evidence type="ECO:0000313" key="3">
    <source>
        <dbReference type="Proteomes" id="UP000502608"/>
    </source>
</evidence>
<organism evidence="2 3">
    <name type="scientific">Shewanella aestuarii</name>
    <dbReference type="NCBI Taxonomy" id="1028752"/>
    <lineage>
        <taxon>Bacteria</taxon>
        <taxon>Pseudomonadati</taxon>
        <taxon>Pseudomonadota</taxon>
        <taxon>Gammaproteobacteria</taxon>
        <taxon>Alteromonadales</taxon>
        <taxon>Shewanellaceae</taxon>
        <taxon>Shewanella</taxon>
    </lineage>
</organism>
<keyword evidence="3" id="KW-1185">Reference proteome</keyword>
<dbReference type="KEGG" id="saes:HBH39_11400"/>
<name>A0A6G9QMF6_9GAMM</name>
<gene>
    <name evidence="2" type="ORF">HBH39_11400</name>
</gene>
<evidence type="ECO:0000313" key="2">
    <source>
        <dbReference type="EMBL" id="QIR15011.1"/>
    </source>
</evidence>
<reference evidence="2 3" key="1">
    <citation type="submission" date="2020-03" db="EMBL/GenBank/DDBJ databases">
        <title>Complete genome sequence of Shewanella sp.</title>
        <authorList>
            <person name="Kim Y.-S."/>
            <person name="Kim S.-J."/>
            <person name="Jung H.-K."/>
            <person name="Kim K.-H."/>
        </authorList>
    </citation>
    <scope>NUCLEOTIDE SEQUENCE [LARGE SCALE GENOMIC DNA]</scope>
    <source>
        <strain evidence="2 3">PN3F2</strain>
    </source>
</reference>
<sequence length="57" mass="6341">MLSSLYLGFSAYHNGLGVKRWAAIGGILGPLAYPLFNTHKHLAYRKVQGLHSQIVKF</sequence>